<protein>
    <submittedName>
        <fullName evidence="1">DNA-binding protein</fullName>
    </submittedName>
</protein>
<keyword evidence="2" id="KW-1185">Reference proteome</keyword>
<keyword evidence="1" id="KW-0238">DNA-binding</keyword>
<dbReference type="EMBL" id="JACCKD010000010">
    <property type="protein sequence ID" value="MBA0128172.1"/>
    <property type="molecule type" value="Genomic_DNA"/>
</dbReference>
<gene>
    <name evidence="1" type="ORF">H0B56_21715</name>
</gene>
<dbReference type="GO" id="GO:0003677">
    <property type="term" value="F:DNA binding"/>
    <property type="evidence" value="ECO:0007669"/>
    <property type="project" value="UniProtKB-KW"/>
</dbReference>
<sequence length="193" mass="21003">MTMALEAVLAKAGLRVDADEFLRLVEDTARIVSVPHPEPAELFSTEQQAALTDVGFDLAPYAEDEPCPRAKSVVAHAVFSKSSYSVGQAAQLLQLTSGEVRERLRNGRLFGWKDGEWHLPAWQFTDAGTLPGLETVLQAIPADQPPMVVAAFMNTQQADLEINEQRVTPRDWLLAHGDPQSVARLVTSLGTAA</sequence>
<organism evidence="1 2">
    <name type="scientific">Haloechinothrix aidingensis</name>
    <dbReference type="NCBI Taxonomy" id="2752311"/>
    <lineage>
        <taxon>Bacteria</taxon>
        <taxon>Bacillati</taxon>
        <taxon>Actinomycetota</taxon>
        <taxon>Actinomycetes</taxon>
        <taxon>Pseudonocardiales</taxon>
        <taxon>Pseudonocardiaceae</taxon>
        <taxon>Haloechinothrix</taxon>
    </lineage>
</organism>
<dbReference type="RefSeq" id="WP_180894985.1">
    <property type="nucleotide sequence ID" value="NZ_JACCKD010000010.1"/>
</dbReference>
<reference evidence="1 2" key="1">
    <citation type="submission" date="2020-07" db="EMBL/GenBank/DDBJ databases">
        <title>Genome of Haloechinothrix sp.</title>
        <authorList>
            <person name="Tang S.-K."/>
            <person name="Yang L."/>
            <person name="Zhu W.-Y."/>
        </authorList>
    </citation>
    <scope>NUCLEOTIDE SEQUENCE [LARGE SCALE GENOMIC DNA]</scope>
    <source>
        <strain evidence="1 2">YIM 98757</strain>
    </source>
</reference>
<dbReference type="AlphaFoldDB" id="A0A838AG02"/>
<accession>A0A838AG02</accession>
<proteinExistence type="predicted"/>
<dbReference type="Proteomes" id="UP000582974">
    <property type="component" value="Unassembled WGS sequence"/>
</dbReference>
<name>A0A838AG02_9PSEU</name>
<evidence type="ECO:0000313" key="2">
    <source>
        <dbReference type="Proteomes" id="UP000582974"/>
    </source>
</evidence>
<evidence type="ECO:0000313" key="1">
    <source>
        <dbReference type="EMBL" id="MBA0128172.1"/>
    </source>
</evidence>
<comment type="caution">
    <text evidence="1">The sequence shown here is derived from an EMBL/GenBank/DDBJ whole genome shotgun (WGS) entry which is preliminary data.</text>
</comment>